<dbReference type="Pfam" id="PF00877">
    <property type="entry name" value="NLPC_P60"/>
    <property type="match status" value="1"/>
</dbReference>
<evidence type="ECO:0000256" key="1">
    <source>
        <dbReference type="ARBA" id="ARBA00007074"/>
    </source>
</evidence>
<keyword evidence="7" id="KW-1185">Reference proteome</keyword>
<evidence type="ECO:0000256" key="4">
    <source>
        <dbReference type="ARBA" id="ARBA00022807"/>
    </source>
</evidence>
<dbReference type="Gene3D" id="3.90.1720.10">
    <property type="entry name" value="endopeptidase domain like (from Nostoc punctiforme)"/>
    <property type="match status" value="1"/>
</dbReference>
<keyword evidence="3" id="KW-0378">Hydrolase</keyword>
<keyword evidence="4" id="KW-0788">Thiol protease</keyword>
<protein>
    <recommendedName>
        <fullName evidence="5">NlpC/P60 domain-containing protein</fullName>
    </recommendedName>
</protein>
<reference evidence="6 7" key="1">
    <citation type="journal article" date="2019" name="Int. J. Syst. Evol. Microbiol.">
        <title>The Global Catalogue of Microorganisms (GCM) 10K type strain sequencing project: providing services to taxonomists for standard genome sequencing and annotation.</title>
        <authorList>
            <consortium name="The Broad Institute Genomics Platform"/>
            <consortium name="The Broad Institute Genome Sequencing Center for Infectious Disease"/>
            <person name="Wu L."/>
            <person name="Ma J."/>
        </authorList>
    </citation>
    <scope>NUCLEOTIDE SEQUENCE [LARGE SCALE GENOMIC DNA]</scope>
    <source>
        <strain evidence="6 7">JCM 14718</strain>
    </source>
</reference>
<evidence type="ECO:0000256" key="3">
    <source>
        <dbReference type="ARBA" id="ARBA00022801"/>
    </source>
</evidence>
<evidence type="ECO:0000313" key="6">
    <source>
        <dbReference type="EMBL" id="GAA1695658.1"/>
    </source>
</evidence>
<comment type="caution">
    <text evidence="6">The sequence shown here is derived from an EMBL/GenBank/DDBJ whole genome shotgun (WGS) entry which is preliminary data.</text>
</comment>
<proteinExistence type="inferred from homology"/>
<organism evidence="6 7">
    <name type="scientific">Fodinicola feengrottensis</name>
    <dbReference type="NCBI Taxonomy" id="435914"/>
    <lineage>
        <taxon>Bacteria</taxon>
        <taxon>Bacillati</taxon>
        <taxon>Actinomycetota</taxon>
        <taxon>Actinomycetes</taxon>
        <taxon>Mycobacteriales</taxon>
        <taxon>Fodinicola</taxon>
    </lineage>
</organism>
<dbReference type="SUPFAM" id="SSF54001">
    <property type="entry name" value="Cysteine proteinases"/>
    <property type="match status" value="1"/>
</dbReference>
<dbReference type="EMBL" id="BAAANY010000020">
    <property type="protein sequence ID" value="GAA1695658.1"/>
    <property type="molecule type" value="Genomic_DNA"/>
</dbReference>
<accession>A0ABN2HYV3</accession>
<keyword evidence="2" id="KW-0645">Protease</keyword>
<sequence length="128" mass="14020">MIARAQNWVNDGVVYNQGATHDGYRTDCSGYVSYTWGLAKPGIDTTRFPGISTKIAKADLKRGDILLNKAAGNAGHVAIFEKWANTAHSSYVGYELSGSGIHHRTITYPYFSGYGTFVPYRYNSITGT</sequence>
<gene>
    <name evidence="6" type="ORF">GCM10009765_51090</name>
</gene>
<dbReference type="InterPro" id="IPR038765">
    <property type="entry name" value="Papain-like_cys_pep_sf"/>
</dbReference>
<dbReference type="InterPro" id="IPR000064">
    <property type="entry name" value="NLP_P60_dom"/>
</dbReference>
<name>A0ABN2HYV3_9ACTN</name>
<dbReference type="PROSITE" id="PS51935">
    <property type="entry name" value="NLPC_P60"/>
    <property type="match status" value="1"/>
</dbReference>
<evidence type="ECO:0000259" key="5">
    <source>
        <dbReference type="PROSITE" id="PS51935"/>
    </source>
</evidence>
<evidence type="ECO:0000256" key="2">
    <source>
        <dbReference type="ARBA" id="ARBA00022670"/>
    </source>
</evidence>
<dbReference type="Proteomes" id="UP001500618">
    <property type="component" value="Unassembled WGS sequence"/>
</dbReference>
<comment type="similarity">
    <text evidence="1">Belongs to the peptidase C40 family.</text>
</comment>
<evidence type="ECO:0000313" key="7">
    <source>
        <dbReference type="Proteomes" id="UP001500618"/>
    </source>
</evidence>
<feature type="domain" description="NlpC/P60" evidence="5">
    <location>
        <begin position="1"/>
        <end position="123"/>
    </location>
</feature>